<accession>A0AAE7VTK1</accession>
<reference evidence="2" key="1">
    <citation type="journal article" date="2021" name="PLoS Biol.">
        <title>Systematic exploration of Escherichia coli phage-host interactions with the BASEL phage collection.</title>
        <authorList>
            <person name="Maffei E."/>
            <person name="Shaidullina A."/>
            <person name="Burkolter M."/>
            <person name="Heyer Y."/>
            <person name="Estermann F."/>
            <person name="Druelle V."/>
            <person name="Sauer P."/>
            <person name="Willi L."/>
            <person name="Michaelis S."/>
            <person name="Hilbi H."/>
            <person name="Thaler D.S."/>
            <person name="Harms A."/>
        </authorList>
    </citation>
    <scope>NUCLEOTIDE SEQUENCE [LARGE SCALE GENOMIC DNA]</scope>
    <source>
        <strain evidence="2">Bas28</strain>
    </source>
</reference>
<dbReference type="Proteomes" id="UP000828621">
    <property type="component" value="Segment"/>
</dbReference>
<sequence>MRGSIMAMTITLPKIQAKLNLLSIARINYQDSIGTPNQKAYKDAWLKEAADLAGMAAQYSKELKMEIADDE</sequence>
<proteinExistence type="predicted"/>
<protein>
    <submittedName>
        <fullName evidence="1">Uncharacterized protein</fullName>
    </submittedName>
</protein>
<name>A0AAE7VTK1_9CAUD</name>
<dbReference type="RefSeq" id="YP_011992376.1">
    <property type="nucleotide sequence ID" value="NC_105115.1"/>
</dbReference>
<organism evidence="1 2">
    <name type="scientific">Escherichia phage IrmaTschudi</name>
    <dbReference type="NCBI Taxonomy" id="2851992"/>
    <lineage>
        <taxon>Viruses</taxon>
        <taxon>Duplodnaviria</taxon>
        <taxon>Heunggongvirae</taxon>
        <taxon>Uroviricota</taxon>
        <taxon>Caudoviricetes</taxon>
        <taxon>Demerecviridae</taxon>
        <taxon>Markadamsvirinae</taxon>
        <taxon>Epseptimavirus</taxon>
        <taxon>Epseptimavirus irmatschudi</taxon>
    </lineage>
</organism>
<dbReference type="EMBL" id="MZ501076">
    <property type="protein sequence ID" value="QXV80393.1"/>
    <property type="molecule type" value="Genomic_DNA"/>
</dbReference>
<evidence type="ECO:0000313" key="1">
    <source>
        <dbReference type="EMBL" id="QXV80393.1"/>
    </source>
</evidence>
<evidence type="ECO:0000313" key="2">
    <source>
        <dbReference type="Proteomes" id="UP000828621"/>
    </source>
</evidence>
<keyword evidence="2" id="KW-1185">Reference proteome</keyword>
<dbReference type="GeneID" id="300198421"/>
<gene>
    <name evidence="1" type="ORF">bas28_0040</name>
</gene>